<dbReference type="Proteomes" id="UP000032611">
    <property type="component" value="Chromosome"/>
</dbReference>
<evidence type="ECO:0000256" key="1">
    <source>
        <dbReference type="ARBA" id="ARBA00022485"/>
    </source>
</evidence>
<dbReference type="PANTHER" id="PTHR43498">
    <property type="entry name" value="FERREDOXIN:COB-COM HETERODISULFIDE REDUCTASE SUBUNIT A"/>
    <property type="match status" value="1"/>
</dbReference>
<dbReference type="GO" id="GO:0051539">
    <property type="term" value="F:4 iron, 4 sulfur cluster binding"/>
    <property type="evidence" value="ECO:0007669"/>
    <property type="project" value="UniProtKB-KW"/>
</dbReference>
<dbReference type="EMBL" id="CP010803">
    <property type="protein sequence ID" value="AJY44551.1"/>
    <property type="molecule type" value="Genomic_DNA"/>
</dbReference>
<dbReference type="KEGG" id="mey:TM49_00810"/>
<organism evidence="6 7">
    <name type="scientific">Martelella endophytica</name>
    <dbReference type="NCBI Taxonomy" id="1486262"/>
    <lineage>
        <taxon>Bacteria</taxon>
        <taxon>Pseudomonadati</taxon>
        <taxon>Pseudomonadota</taxon>
        <taxon>Alphaproteobacteria</taxon>
        <taxon>Hyphomicrobiales</taxon>
        <taxon>Aurantimonadaceae</taxon>
        <taxon>Martelella</taxon>
    </lineage>
</organism>
<accession>A0A0D5LK79</accession>
<dbReference type="SUPFAM" id="SSF51905">
    <property type="entry name" value="FAD/NAD(P)-binding domain"/>
    <property type="match status" value="1"/>
</dbReference>
<evidence type="ECO:0000256" key="2">
    <source>
        <dbReference type="ARBA" id="ARBA00022723"/>
    </source>
</evidence>
<dbReference type="PANTHER" id="PTHR43498:SF1">
    <property type="entry name" value="COB--COM HETERODISULFIDE REDUCTASE IRON-SULFUR SUBUNIT A"/>
    <property type="match status" value="1"/>
</dbReference>
<evidence type="ECO:0000313" key="6">
    <source>
        <dbReference type="EMBL" id="AJY44551.1"/>
    </source>
</evidence>
<keyword evidence="7" id="KW-1185">Reference proteome</keyword>
<reference evidence="6 7" key="1">
    <citation type="journal article" date="2015" name="Genome Announc.">
        <title>Complete genome sequence of Martelella endophytica YC6887, which has antifungal activity associated with a halophyte.</title>
        <authorList>
            <person name="Khan A."/>
            <person name="Khan H."/>
            <person name="Chung E.J."/>
            <person name="Hossain M.T."/>
            <person name="Chung Y.R."/>
        </authorList>
    </citation>
    <scope>NUCLEOTIDE SEQUENCE [LARGE SCALE GENOMIC DNA]</scope>
    <source>
        <strain evidence="6">YC6887</strain>
    </source>
</reference>
<dbReference type="InterPro" id="IPR039650">
    <property type="entry name" value="HdrA-like"/>
</dbReference>
<dbReference type="PATRIC" id="fig|1486262.3.peg.168"/>
<keyword evidence="4" id="KW-0408">Iron</keyword>
<evidence type="ECO:0000256" key="5">
    <source>
        <dbReference type="ARBA" id="ARBA00023014"/>
    </source>
</evidence>
<dbReference type="AlphaFoldDB" id="A0A0D5LK79"/>
<keyword evidence="3" id="KW-0560">Oxidoreductase</keyword>
<dbReference type="GO" id="GO:0016491">
    <property type="term" value="F:oxidoreductase activity"/>
    <property type="evidence" value="ECO:0007669"/>
    <property type="project" value="UniProtKB-KW"/>
</dbReference>
<dbReference type="HOGENOM" id="CLU_010695_0_0_5"/>
<keyword evidence="2" id="KW-0479">Metal-binding</keyword>
<dbReference type="Gene3D" id="3.50.50.60">
    <property type="entry name" value="FAD/NAD(P)-binding domain"/>
    <property type="match status" value="1"/>
</dbReference>
<keyword evidence="5" id="KW-0411">Iron-sulfur</keyword>
<protein>
    <submittedName>
        <fullName evidence="6">Fumarate reductase</fullName>
    </submittedName>
</protein>
<evidence type="ECO:0000256" key="3">
    <source>
        <dbReference type="ARBA" id="ARBA00023002"/>
    </source>
</evidence>
<name>A0A0D5LK79_MAREN</name>
<dbReference type="OrthoDB" id="9777740at2"/>
<dbReference type="STRING" id="1486262.TM49_00810"/>
<evidence type="ECO:0000256" key="4">
    <source>
        <dbReference type="ARBA" id="ARBA00023004"/>
    </source>
</evidence>
<sequence>MIVEGASTPRDLKSVEIEADLVVVGGGLSGVCAAISAAREGLKVTLVQDRPVLGGNASSEVRLWILGATSHGGNNNRFAREGGIINELLLENQFRNPGGNPVIFDSIVQDWVSREQSLTVLVNTQVFHAVTTDNRVREIHAFNSQNSTMYRLSGAFFADSSGDGILVHMSGAAYRMGAEKADEFDEPMAPGNNYGELLGHSMYFYTKDVGHPVDYVAPDLALKDVPSLIPRYRRFRTTEQGCSLWWIEWGGRLDTIHQSEEIKVELQKIVYGVWNYIKNSGEFPEAANLALEWVGTIPGKRESRRAEGDYILRQKDIIRQVVHEDDVCHGGWSIDLHPADGVYGDADGCNQFHAKGVYGIPFRCMYSRNIENLFTNGRLLSASHVAFGSSRVMATSSTVGQAIGTAAALCVRAGILPRDVAKPEYLPALKRSLSRAGHYVPHYDALADGNLARTAKITASSTLALSGLAHDHGYRQLTASYAQLLPGRTDIDNVIHVPLRVARQTELKVELQIAEKPENHTPEILVSTVSLSLEAGEQTVAIPLPKLARAQYVFVCFAENPDIELGLSSERITGLVAVKKGGLDKVSTTARQDAPSELGVDSFDFWVPERRPGGANIAFVADHPVHVFDVANLTFGPLRPTFGPNAWVADRSDPAPEIELSFEKAVHARKLILYLDCDYDHPLESVQYRHHDRVMPLLVHDVTVSANGRVVAEIHDNRNPVLTVDLSEENQIDSLSLRLANRQGHAVSLLGLRLE</sequence>
<evidence type="ECO:0000313" key="7">
    <source>
        <dbReference type="Proteomes" id="UP000032611"/>
    </source>
</evidence>
<proteinExistence type="predicted"/>
<keyword evidence="1" id="KW-0004">4Fe-4S</keyword>
<gene>
    <name evidence="6" type="ORF">TM49_00810</name>
</gene>
<dbReference type="GO" id="GO:0046872">
    <property type="term" value="F:metal ion binding"/>
    <property type="evidence" value="ECO:0007669"/>
    <property type="project" value="UniProtKB-KW"/>
</dbReference>
<dbReference type="InterPro" id="IPR036188">
    <property type="entry name" value="FAD/NAD-bd_sf"/>
</dbReference>
<dbReference type="Pfam" id="PF12831">
    <property type="entry name" value="FAD_oxidored"/>
    <property type="match status" value="1"/>
</dbReference>